<dbReference type="InterPro" id="IPR047057">
    <property type="entry name" value="MerR_fam"/>
</dbReference>
<proteinExistence type="predicted"/>
<dbReference type="Pfam" id="PF13411">
    <property type="entry name" value="MerR_1"/>
    <property type="match status" value="1"/>
</dbReference>
<evidence type="ECO:0000313" key="11">
    <source>
        <dbReference type="EMBL" id="GLG06051.1"/>
    </source>
</evidence>
<keyword evidence="5" id="KW-0805">Transcription regulation</keyword>
<dbReference type="GO" id="GO:0016020">
    <property type="term" value="C:membrane"/>
    <property type="evidence" value="ECO:0007669"/>
    <property type="project" value="UniProtKB-SubCell"/>
</dbReference>
<evidence type="ECO:0000256" key="5">
    <source>
        <dbReference type="ARBA" id="ARBA00023015"/>
    </source>
</evidence>
<feature type="transmembrane region" description="Helical" evidence="9">
    <location>
        <begin position="175"/>
        <end position="193"/>
    </location>
</feature>
<feature type="transmembrane region" description="Helical" evidence="9">
    <location>
        <begin position="283"/>
        <end position="301"/>
    </location>
</feature>
<evidence type="ECO:0000256" key="6">
    <source>
        <dbReference type="ARBA" id="ARBA00023125"/>
    </source>
</evidence>
<accession>A0A9W6C6H6</accession>
<keyword evidence="8" id="KW-0804">Transcription</keyword>
<dbReference type="InterPro" id="IPR010432">
    <property type="entry name" value="RDD"/>
</dbReference>
<evidence type="ECO:0000256" key="9">
    <source>
        <dbReference type="SAM" id="Phobius"/>
    </source>
</evidence>
<evidence type="ECO:0000256" key="2">
    <source>
        <dbReference type="ARBA" id="ARBA00022491"/>
    </source>
</evidence>
<dbReference type="Gene3D" id="1.10.1660.10">
    <property type="match status" value="1"/>
</dbReference>
<keyword evidence="2" id="KW-0678">Repressor</keyword>
<dbReference type="AlphaFoldDB" id="A0A9W6C6H6"/>
<evidence type="ECO:0000256" key="4">
    <source>
        <dbReference type="ARBA" id="ARBA00022989"/>
    </source>
</evidence>
<evidence type="ECO:0000256" key="7">
    <source>
        <dbReference type="ARBA" id="ARBA00023136"/>
    </source>
</evidence>
<keyword evidence="7 9" id="KW-0472">Membrane</keyword>
<dbReference type="InterPro" id="IPR000551">
    <property type="entry name" value="MerR-type_HTH_dom"/>
</dbReference>
<dbReference type="CDD" id="cd00592">
    <property type="entry name" value="HTH_MerR-like"/>
    <property type="match status" value="1"/>
</dbReference>
<feature type="domain" description="HTH merR-type" evidence="10">
    <location>
        <begin position="1"/>
        <end position="68"/>
    </location>
</feature>
<reference evidence="11 12" key="1">
    <citation type="journal article" date="2023" name="Int. J. Syst. Evol. Microbiol.">
        <title>Sellimonas catena sp. nov., isolated from human faeces.</title>
        <authorList>
            <person name="Hisatomi A."/>
            <person name="Ohkuma M."/>
            <person name="Sakamoto M."/>
        </authorList>
    </citation>
    <scope>NUCLEOTIDE SEQUENCE [LARGE SCALE GENOMIC DNA]</scope>
    <source>
        <strain evidence="11 12">12EGH17</strain>
    </source>
</reference>
<sequence>MTIKEVEELSNMTRANIRFYEKEGLITPQRDSNGYRNYTEQDVDILKRIRLLRTVHLGLEEIRSLSEKESELTDVLLIHLRTLKKEQKDLEQSKAICEQMCKDRAAYESFDAEHYFNFLNKAPSEIPAELEADSLPKVTAPWKRYFARLIDEAIYLIFWNLILALGFHMNIRQTGWAFAVIGIIMQSVLLLMAEPVMLSRFGTTPGKFLFGFRVSAESGARLTWREAYDRTGIVLKRGLGFYIPVYGLIREYSSYRDCKKGEILEWEEDNILTLDERHMRWKVIAAVLVLGVLDVLNYFVWQAGALPQNRGNITAAQYAENFNDMQKFYQIDHQLNLPEFLPPLGDSRKLLNQDGDWEKMSGKPYIVGTGVDYPELPELQFTEKDGALTEISFSSEYKDENVEIPVYGDLMALASLSYICAQEEYNLLLSPPSRLYNRVKEYGDQCSDFMINEAGVKVQASFDYSGYEIRQAQYGSSDVLVPVYGEDVYFHVDFRIWQE</sequence>
<dbReference type="PROSITE" id="PS50937">
    <property type="entry name" value="HTH_MERR_2"/>
    <property type="match status" value="1"/>
</dbReference>
<dbReference type="Pfam" id="PF06271">
    <property type="entry name" value="RDD"/>
    <property type="match status" value="1"/>
</dbReference>
<keyword evidence="4 9" id="KW-1133">Transmembrane helix</keyword>
<evidence type="ECO:0000256" key="3">
    <source>
        <dbReference type="ARBA" id="ARBA00022692"/>
    </source>
</evidence>
<keyword evidence="12" id="KW-1185">Reference proteome</keyword>
<organism evidence="11 12">
    <name type="scientific">Sellimonas catena</name>
    <dbReference type="NCBI Taxonomy" id="2994035"/>
    <lineage>
        <taxon>Bacteria</taxon>
        <taxon>Bacillati</taxon>
        <taxon>Bacillota</taxon>
        <taxon>Clostridia</taxon>
        <taxon>Lachnospirales</taxon>
        <taxon>Lachnospiraceae</taxon>
        <taxon>Sellimonas</taxon>
    </lineage>
</organism>
<dbReference type="EMBL" id="BSBO01000045">
    <property type="protein sequence ID" value="GLG06051.1"/>
    <property type="molecule type" value="Genomic_DNA"/>
</dbReference>
<comment type="caution">
    <text evidence="11">The sequence shown here is derived from an EMBL/GenBank/DDBJ whole genome shotgun (WGS) entry which is preliminary data.</text>
</comment>
<evidence type="ECO:0000256" key="8">
    <source>
        <dbReference type="ARBA" id="ARBA00023163"/>
    </source>
</evidence>
<dbReference type="GO" id="GO:0003677">
    <property type="term" value="F:DNA binding"/>
    <property type="evidence" value="ECO:0007669"/>
    <property type="project" value="UniProtKB-KW"/>
</dbReference>
<dbReference type="InterPro" id="IPR009061">
    <property type="entry name" value="DNA-bd_dom_put_sf"/>
</dbReference>
<evidence type="ECO:0000259" key="10">
    <source>
        <dbReference type="PROSITE" id="PS50937"/>
    </source>
</evidence>
<evidence type="ECO:0000256" key="1">
    <source>
        <dbReference type="ARBA" id="ARBA00004141"/>
    </source>
</evidence>
<keyword evidence="3 9" id="KW-0812">Transmembrane</keyword>
<comment type="subcellular location">
    <subcellularLocation>
        <location evidence="1">Membrane</location>
        <topology evidence="1">Multi-pass membrane protein</topology>
    </subcellularLocation>
</comment>
<gene>
    <name evidence="11" type="ORF">Selli1_32250</name>
</gene>
<dbReference type="SMART" id="SM00422">
    <property type="entry name" value="HTH_MERR"/>
    <property type="match status" value="1"/>
</dbReference>
<keyword evidence="6" id="KW-0238">DNA-binding</keyword>
<evidence type="ECO:0000313" key="12">
    <source>
        <dbReference type="Proteomes" id="UP001145145"/>
    </source>
</evidence>
<dbReference type="SUPFAM" id="SSF46955">
    <property type="entry name" value="Putative DNA-binding domain"/>
    <property type="match status" value="1"/>
</dbReference>
<feature type="transmembrane region" description="Helical" evidence="9">
    <location>
        <begin position="153"/>
        <end position="169"/>
    </location>
</feature>
<name>A0A9W6C6H6_9FIRM</name>
<protein>
    <recommendedName>
        <fullName evidence="10">HTH merR-type domain-containing protein</fullName>
    </recommendedName>
</protein>
<dbReference type="PANTHER" id="PTHR30204:SF69">
    <property type="entry name" value="MERR-FAMILY TRANSCRIPTIONAL REGULATOR"/>
    <property type="match status" value="1"/>
</dbReference>
<dbReference type="Proteomes" id="UP001145145">
    <property type="component" value="Unassembled WGS sequence"/>
</dbReference>
<dbReference type="RefSeq" id="WP_281874026.1">
    <property type="nucleotide sequence ID" value="NZ_BSBO01000045.1"/>
</dbReference>
<dbReference type="PANTHER" id="PTHR30204">
    <property type="entry name" value="REDOX-CYCLING DRUG-SENSING TRANSCRIPTIONAL ACTIVATOR SOXR"/>
    <property type="match status" value="1"/>
</dbReference>
<dbReference type="GO" id="GO:0003700">
    <property type="term" value="F:DNA-binding transcription factor activity"/>
    <property type="evidence" value="ECO:0007669"/>
    <property type="project" value="InterPro"/>
</dbReference>